<keyword evidence="3" id="KW-0460">Magnesium</keyword>
<accession>A0A2P2C416</accession>
<evidence type="ECO:0000256" key="1">
    <source>
        <dbReference type="ARBA" id="ARBA00001946"/>
    </source>
</evidence>
<evidence type="ECO:0000313" key="4">
    <source>
        <dbReference type="EMBL" id="CUR56777.1"/>
    </source>
</evidence>
<evidence type="ECO:0000256" key="3">
    <source>
        <dbReference type="ARBA" id="ARBA00022842"/>
    </source>
</evidence>
<dbReference type="AlphaFoldDB" id="A0A2P2C416"/>
<dbReference type="InterPro" id="IPR040442">
    <property type="entry name" value="Pyrv_kinase-like_dom_sf"/>
</dbReference>
<protein>
    <submittedName>
        <fullName evidence="4">Uncharacterized protein</fullName>
    </submittedName>
</protein>
<dbReference type="Pfam" id="PF22484">
    <property type="entry name" value="DUF6986"/>
    <property type="match status" value="1"/>
</dbReference>
<name>A0A2P2C416_9ZZZZ</name>
<reference evidence="4" key="1">
    <citation type="submission" date="2015-08" db="EMBL/GenBank/DDBJ databases">
        <authorList>
            <person name="Babu N.S."/>
            <person name="Beckwith C.J."/>
            <person name="Beseler K.G."/>
            <person name="Brison A."/>
            <person name="Carone J.V."/>
            <person name="Caskin T.P."/>
            <person name="Diamond M."/>
            <person name="Durham M.E."/>
            <person name="Foxe J.M."/>
            <person name="Go M."/>
            <person name="Henderson B.A."/>
            <person name="Jones I.B."/>
            <person name="McGettigan J.A."/>
            <person name="Micheletti S.J."/>
            <person name="Nasrallah M.E."/>
            <person name="Ortiz D."/>
            <person name="Piller C.R."/>
            <person name="Privatt S.R."/>
            <person name="Schneider S.L."/>
            <person name="Sharp S."/>
            <person name="Smith T.C."/>
            <person name="Stanton J.D."/>
            <person name="Ullery H.E."/>
            <person name="Wilson R.J."/>
            <person name="Serrano M.G."/>
            <person name="Buck G."/>
            <person name="Lee V."/>
            <person name="Wang Y."/>
            <person name="Carvalho R."/>
            <person name="Voegtly L."/>
            <person name="Shi R."/>
            <person name="Duckworth R."/>
            <person name="Johnson A."/>
            <person name="Loviza R."/>
            <person name="Walstead R."/>
            <person name="Shah Z."/>
            <person name="Kiflezghi M."/>
            <person name="Wade K."/>
            <person name="Ball S.L."/>
            <person name="Bradley K.W."/>
            <person name="Asai D.J."/>
            <person name="Bowman C.A."/>
            <person name="Russell D.A."/>
            <person name="Pope W.H."/>
            <person name="Jacobs-Sera D."/>
            <person name="Hendrix R.W."/>
            <person name="Hatfull G.F."/>
        </authorList>
    </citation>
    <scope>NUCLEOTIDE SEQUENCE</scope>
</reference>
<sequence>MAVTSDASVLSSLITTVDDLLREADALLTSHYPGASGARQPIHTVYMPADRCNPDVLTSWSEEALRSLATHGRAALLKALAGGPQTEGLVERVERKLREQPIEDLRIDFEDGYKVLFDDGEDADAVTAVSLIRHLTGLPTAPAHIGIRFKSLEARSRTRGLRTLDLVVGGLARSGGLPDGFLLTLPKVTSVDQVRAMVTSCELLEQAYDLAPGSLLFELQIETPQSILGADGAASVAPMVHAAAGRCSGVHYGTYDYAAALGIAPAFQSMEHPVADHAKTTMHLAVAGTGVFMSDGSTNILPVGDAADVQTAWALHSRLVRRSLERGIYQGWDLHPAQLLTRYATVFSFFDEGLPAATRRLTDYLTGAASGVMDEPATAIALAQFILRALECDATSEDALARLGIPDRETLTALARRKEVPNGATPKIGV</sequence>
<comment type="cofactor">
    <cofactor evidence="1">
        <name>Mg(2+)</name>
        <dbReference type="ChEBI" id="CHEBI:18420"/>
    </cofactor>
</comment>
<dbReference type="GO" id="GO:0006107">
    <property type="term" value="P:oxaloacetate metabolic process"/>
    <property type="evidence" value="ECO:0007669"/>
    <property type="project" value="TreeGrafter"/>
</dbReference>
<dbReference type="PANTHER" id="PTHR32308:SF10">
    <property type="entry name" value="CITRATE LYASE SUBUNIT BETA"/>
    <property type="match status" value="1"/>
</dbReference>
<dbReference type="SUPFAM" id="SSF51621">
    <property type="entry name" value="Phosphoenolpyruvate/pyruvate domain"/>
    <property type="match status" value="1"/>
</dbReference>
<keyword evidence="2" id="KW-0479">Metal-binding</keyword>
<evidence type="ECO:0000256" key="2">
    <source>
        <dbReference type="ARBA" id="ARBA00022723"/>
    </source>
</evidence>
<dbReference type="PANTHER" id="PTHR32308">
    <property type="entry name" value="LYASE BETA SUBUNIT, PUTATIVE (AFU_ORTHOLOGUE AFUA_4G13030)-RELATED"/>
    <property type="match status" value="1"/>
</dbReference>
<gene>
    <name evidence="4" type="ORF">NOCA2360052</name>
</gene>
<dbReference type="GO" id="GO:0003824">
    <property type="term" value="F:catalytic activity"/>
    <property type="evidence" value="ECO:0007669"/>
    <property type="project" value="InterPro"/>
</dbReference>
<dbReference type="Gene3D" id="3.20.20.60">
    <property type="entry name" value="Phosphoenolpyruvate-binding domains"/>
    <property type="match status" value="1"/>
</dbReference>
<dbReference type="GO" id="GO:0000287">
    <property type="term" value="F:magnesium ion binding"/>
    <property type="evidence" value="ECO:0007669"/>
    <property type="project" value="TreeGrafter"/>
</dbReference>
<organism evidence="4">
    <name type="scientific">metagenome</name>
    <dbReference type="NCBI Taxonomy" id="256318"/>
    <lineage>
        <taxon>unclassified sequences</taxon>
        <taxon>metagenomes</taxon>
    </lineage>
</organism>
<proteinExistence type="predicted"/>
<dbReference type="InterPro" id="IPR015813">
    <property type="entry name" value="Pyrv/PenolPyrv_kinase-like_dom"/>
</dbReference>
<dbReference type="EMBL" id="CZKA01000030">
    <property type="protein sequence ID" value="CUR56777.1"/>
    <property type="molecule type" value="Genomic_DNA"/>
</dbReference>
<dbReference type="InterPro" id="IPR054255">
    <property type="entry name" value="DUF6986"/>
</dbReference>